<keyword evidence="2" id="KW-1185">Reference proteome</keyword>
<proteinExistence type="predicted"/>
<accession>A0A397PB55</accession>
<dbReference type="AlphaFoldDB" id="A0A397PB55"/>
<comment type="caution">
    <text evidence="1">The sequence shown here is derived from an EMBL/GenBank/DDBJ whole genome shotgun (WGS) entry which is preliminary data.</text>
</comment>
<evidence type="ECO:0000313" key="1">
    <source>
        <dbReference type="EMBL" id="RIA46188.1"/>
    </source>
</evidence>
<dbReference type="Proteomes" id="UP000266568">
    <property type="component" value="Unassembled WGS sequence"/>
</dbReference>
<name>A0A397PB55_9SPHN</name>
<dbReference type="OrthoDB" id="7450486at2"/>
<gene>
    <name evidence="1" type="ORF">DFR49_0721</name>
</gene>
<organism evidence="1 2">
    <name type="scientific">Hephaestia caeni</name>
    <dbReference type="NCBI Taxonomy" id="645617"/>
    <lineage>
        <taxon>Bacteria</taxon>
        <taxon>Pseudomonadati</taxon>
        <taxon>Pseudomonadota</taxon>
        <taxon>Alphaproteobacteria</taxon>
        <taxon>Sphingomonadales</taxon>
        <taxon>Sphingomonadaceae</taxon>
        <taxon>Hephaestia</taxon>
    </lineage>
</organism>
<dbReference type="EMBL" id="QXDC01000002">
    <property type="protein sequence ID" value="RIA46188.1"/>
    <property type="molecule type" value="Genomic_DNA"/>
</dbReference>
<protein>
    <submittedName>
        <fullName evidence="1">Uncharacterized protein</fullName>
    </submittedName>
</protein>
<reference evidence="1 2" key="1">
    <citation type="submission" date="2018-08" db="EMBL/GenBank/DDBJ databases">
        <title>Genomic Encyclopedia of Type Strains, Phase IV (KMG-IV): sequencing the most valuable type-strain genomes for metagenomic binning, comparative biology and taxonomic classification.</title>
        <authorList>
            <person name="Goeker M."/>
        </authorList>
    </citation>
    <scope>NUCLEOTIDE SEQUENCE [LARGE SCALE GENOMIC DNA]</scope>
    <source>
        <strain evidence="1 2">DSM 25527</strain>
    </source>
</reference>
<sequence>MAGGIDASVTLHVEVFDPQAMWDHAFGAYARPQLRYKVYDSADPTRLGHELHREFMELCGPRDKPDIGECLRMIFDPGESPPGVQIEDSAAEIAPQSSEDQYLLFVTNGDEHGADRFGARHD</sequence>
<dbReference type="RefSeq" id="WP_147373621.1">
    <property type="nucleotide sequence ID" value="NZ_QXDC01000002.1"/>
</dbReference>
<evidence type="ECO:0000313" key="2">
    <source>
        <dbReference type="Proteomes" id="UP000266568"/>
    </source>
</evidence>